<organism evidence="2 3">
    <name type="scientific">Litorimonas taeanensis</name>
    <dbReference type="NCBI Taxonomy" id="568099"/>
    <lineage>
        <taxon>Bacteria</taxon>
        <taxon>Pseudomonadati</taxon>
        <taxon>Pseudomonadota</taxon>
        <taxon>Alphaproteobacteria</taxon>
        <taxon>Maricaulales</taxon>
        <taxon>Robiginitomaculaceae</taxon>
    </lineage>
</organism>
<dbReference type="Pfam" id="PF04338">
    <property type="entry name" value="DUF481"/>
    <property type="match status" value="1"/>
</dbReference>
<accession>A0A420WKT5</accession>
<reference evidence="2 3" key="1">
    <citation type="submission" date="2018-10" db="EMBL/GenBank/DDBJ databases">
        <title>Genomic Encyclopedia of Type Strains, Phase IV (KMG-IV): sequencing the most valuable type-strain genomes for metagenomic binning, comparative biology and taxonomic classification.</title>
        <authorList>
            <person name="Goeker M."/>
        </authorList>
    </citation>
    <scope>NUCLEOTIDE SEQUENCE [LARGE SCALE GENOMIC DNA]</scope>
    <source>
        <strain evidence="2 3">DSM 22008</strain>
    </source>
</reference>
<dbReference type="Proteomes" id="UP000282211">
    <property type="component" value="Unassembled WGS sequence"/>
</dbReference>
<dbReference type="InParanoid" id="A0A420WKT5"/>
<protein>
    <submittedName>
        <fullName evidence="2">Putative salt-induced outer membrane protein YdiY</fullName>
    </submittedName>
</protein>
<feature type="signal peptide" evidence="1">
    <location>
        <begin position="1"/>
        <end position="21"/>
    </location>
</feature>
<proteinExistence type="predicted"/>
<evidence type="ECO:0000256" key="1">
    <source>
        <dbReference type="SAM" id="SignalP"/>
    </source>
</evidence>
<keyword evidence="3" id="KW-1185">Reference proteome</keyword>
<dbReference type="RefSeq" id="WP_121099275.1">
    <property type="nucleotide sequence ID" value="NZ_RBII01000001.1"/>
</dbReference>
<evidence type="ECO:0000313" key="3">
    <source>
        <dbReference type="Proteomes" id="UP000282211"/>
    </source>
</evidence>
<dbReference type="InterPro" id="IPR007433">
    <property type="entry name" value="DUF481"/>
</dbReference>
<dbReference type="OrthoDB" id="7631035at2"/>
<dbReference type="AlphaFoldDB" id="A0A420WKT5"/>
<keyword evidence="1" id="KW-0732">Signal</keyword>
<gene>
    <name evidence="2" type="ORF">DES40_0828</name>
</gene>
<feature type="chain" id="PRO_5019561958" evidence="1">
    <location>
        <begin position="22"/>
        <end position="246"/>
    </location>
</feature>
<sequence length="246" mass="27341">MNKSAFIIPLIVALYASSADAQFIEGFTGEVAADGAVTTGNTETTNLGFRIKLATATEQWRHSFKSSAQYGRANGSTNKSRYDLGYQLDRDVNDRMYFFGNADYFSHDFGAFKQGHYLGAGLGYQALEEDPARLRLEAGLGYRSQKSRLQAGNPLGVASTTKTELASRFVSDFDYAFNEKVSFRNDTELLYSNSDTFITNESGIKSKLWENISLLASFRVENHSEVPDGREKTDTISRLGVVYTMK</sequence>
<dbReference type="FunCoup" id="A0A420WKT5">
    <property type="interactions" value="10"/>
</dbReference>
<evidence type="ECO:0000313" key="2">
    <source>
        <dbReference type="EMBL" id="RKQ71505.1"/>
    </source>
</evidence>
<comment type="caution">
    <text evidence="2">The sequence shown here is derived from an EMBL/GenBank/DDBJ whole genome shotgun (WGS) entry which is preliminary data.</text>
</comment>
<name>A0A420WKT5_9PROT</name>
<dbReference type="EMBL" id="RBII01000001">
    <property type="protein sequence ID" value="RKQ71505.1"/>
    <property type="molecule type" value="Genomic_DNA"/>
</dbReference>